<reference evidence="2 3" key="1">
    <citation type="submission" date="2024-03" db="EMBL/GenBank/DDBJ databases">
        <title>Cognatishimia coralii sp. nov., a marine bacterium isolated from coral surrounding seawater.</title>
        <authorList>
            <person name="Liu X."/>
            <person name="Liu S."/>
            <person name="Sun H."/>
            <person name="Zhang Y."/>
        </authorList>
    </citation>
    <scope>NUCLEOTIDE SEQUENCE [LARGE SCALE GENOMIC DNA]</scope>
    <source>
        <strain evidence="2 3">D5M38</strain>
    </source>
</reference>
<gene>
    <name evidence="2" type="ORF">WG622_06030</name>
</gene>
<proteinExistence type="predicted"/>
<organism evidence="2 3">
    <name type="scientific">Cognatishimia coralii</name>
    <dbReference type="NCBI Taxonomy" id="3083254"/>
    <lineage>
        <taxon>Bacteria</taxon>
        <taxon>Pseudomonadati</taxon>
        <taxon>Pseudomonadota</taxon>
        <taxon>Alphaproteobacteria</taxon>
        <taxon>Rhodobacterales</taxon>
        <taxon>Paracoccaceae</taxon>
        <taxon>Cognatishimia</taxon>
    </lineage>
</organism>
<dbReference type="EMBL" id="JBBGAZ010000002">
    <property type="protein sequence ID" value="MEJ5217790.1"/>
    <property type="molecule type" value="Genomic_DNA"/>
</dbReference>
<dbReference type="InterPro" id="IPR027417">
    <property type="entry name" value="P-loop_NTPase"/>
</dbReference>
<accession>A0ABU8QEG8</accession>
<evidence type="ECO:0000313" key="2">
    <source>
        <dbReference type="EMBL" id="MEJ5217790.1"/>
    </source>
</evidence>
<sequence length="394" mass="44065">MSFFSRRKSPETPVFQSNRPTKSRAPEALEHLIIFLGHHKVGSTSLQDYFARNMLSYAEQGILYPYVDFEGAAHLVAQNLWDVPPPQLPLNVREPHNALAFAMLAEAGARRVPEFHRNLPDLAQMRHAVGQQMAKIRPHTVVLVSEVFANFGAEAPGFAADLAHLFPARNVTLYAAFRQIDDYLVAWHGQRLKFGHKLQSLQSGGAVEYFDTIHFDYRKVLHGWQEAFPDAQLVLRSYDEVLRSGGSTQDFLTHSGLPSGAAAGTGRMNVSLHPALHEILRRGVVALPATSARRLRKILVAKTPTLGLPPAKDIEMFGPIQRKEIIWRFSDIDRALGKLRRQDGFFSPDRNSAKQRPIPETEARATGLDRLCDDLTEETPADIRSLLFGLRAEG</sequence>
<evidence type="ECO:0000313" key="3">
    <source>
        <dbReference type="Proteomes" id="UP001368270"/>
    </source>
</evidence>
<feature type="region of interest" description="Disordered" evidence="1">
    <location>
        <begin position="345"/>
        <end position="364"/>
    </location>
</feature>
<comment type="caution">
    <text evidence="2">The sequence shown here is derived from an EMBL/GenBank/DDBJ whole genome shotgun (WGS) entry which is preliminary data.</text>
</comment>
<dbReference type="Proteomes" id="UP001368270">
    <property type="component" value="Unassembled WGS sequence"/>
</dbReference>
<dbReference type="RefSeq" id="WP_339402770.1">
    <property type="nucleotide sequence ID" value="NZ_JBBGAZ010000002.1"/>
</dbReference>
<keyword evidence="3" id="KW-1185">Reference proteome</keyword>
<name>A0ABU8QEG8_9RHOB</name>
<evidence type="ECO:0008006" key="4">
    <source>
        <dbReference type="Google" id="ProtNLM"/>
    </source>
</evidence>
<dbReference type="SUPFAM" id="SSF52540">
    <property type="entry name" value="P-loop containing nucleoside triphosphate hydrolases"/>
    <property type="match status" value="1"/>
</dbReference>
<evidence type="ECO:0000256" key="1">
    <source>
        <dbReference type="SAM" id="MobiDB-lite"/>
    </source>
</evidence>
<feature type="region of interest" description="Disordered" evidence="1">
    <location>
        <begin position="1"/>
        <end position="23"/>
    </location>
</feature>
<protein>
    <recommendedName>
        <fullName evidence="4">Sulfotransferase family protein</fullName>
    </recommendedName>
</protein>